<protein>
    <recommendedName>
        <fullName evidence="3">DUF222 domain-containing protein</fullName>
    </recommendedName>
</protein>
<gene>
    <name evidence="1" type="ORF">GCM10009675_30980</name>
</gene>
<dbReference type="Proteomes" id="UP001500467">
    <property type="component" value="Unassembled WGS sequence"/>
</dbReference>
<dbReference type="RefSeq" id="WP_253853982.1">
    <property type="nucleotide sequence ID" value="NZ_BAAALM010000010.1"/>
</dbReference>
<accession>A0ABN1VGW4</accession>
<evidence type="ECO:0000313" key="1">
    <source>
        <dbReference type="EMBL" id="GAA1208829.1"/>
    </source>
</evidence>
<comment type="caution">
    <text evidence="1">The sequence shown here is derived from an EMBL/GenBank/DDBJ whole genome shotgun (WGS) entry which is preliminary data.</text>
</comment>
<evidence type="ECO:0000313" key="2">
    <source>
        <dbReference type="Proteomes" id="UP001500467"/>
    </source>
</evidence>
<name>A0ABN1VGW4_9PSEU</name>
<keyword evidence="2" id="KW-1185">Reference proteome</keyword>
<sequence length="141" mass="16071">MAAPLADPYVADLERENEALIEALREALSREAVVEGERDQLATYARSLEVDLAWSDHQQETLAQQLRTERQLHHRTHTHAARLTDLLGDTPPAVTDFLDERPQFITALKNCPAESLADYHRWQGHAEARRQLAERLARASR</sequence>
<evidence type="ECO:0008006" key="3">
    <source>
        <dbReference type="Google" id="ProtNLM"/>
    </source>
</evidence>
<organism evidence="1 2">
    <name type="scientific">Prauserella alba</name>
    <dbReference type="NCBI Taxonomy" id="176898"/>
    <lineage>
        <taxon>Bacteria</taxon>
        <taxon>Bacillati</taxon>
        <taxon>Actinomycetota</taxon>
        <taxon>Actinomycetes</taxon>
        <taxon>Pseudonocardiales</taxon>
        <taxon>Pseudonocardiaceae</taxon>
        <taxon>Prauserella</taxon>
    </lineage>
</organism>
<dbReference type="EMBL" id="BAAALM010000010">
    <property type="protein sequence ID" value="GAA1208829.1"/>
    <property type="molecule type" value="Genomic_DNA"/>
</dbReference>
<reference evidence="1 2" key="1">
    <citation type="journal article" date="2019" name="Int. J. Syst. Evol. Microbiol.">
        <title>The Global Catalogue of Microorganisms (GCM) 10K type strain sequencing project: providing services to taxonomists for standard genome sequencing and annotation.</title>
        <authorList>
            <consortium name="The Broad Institute Genomics Platform"/>
            <consortium name="The Broad Institute Genome Sequencing Center for Infectious Disease"/>
            <person name="Wu L."/>
            <person name="Ma J."/>
        </authorList>
    </citation>
    <scope>NUCLEOTIDE SEQUENCE [LARGE SCALE GENOMIC DNA]</scope>
    <source>
        <strain evidence="1 2">JCM 13022</strain>
    </source>
</reference>
<proteinExistence type="predicted"/>